<dbReference type="InterPro" id="IPR001448">
    <property type="entry name" value="SASP_alpha/beta-type"/>
</dbReference>
<dbReference type="EMBL" id="JAGKSP010000017">
    <property type="protein sequence ID" value="MBP3966381.1"/>
    <property type="molecule type" value="Genomic_DNA"/>
</dbReference>
<gene>
    <name evidence="1" type="ORF">I8J30_27120</name>
</gene>
<protein>
    <submittedName>
        <fullName evidence="1">Small, acid-soluble spore protein, alpha/beta type</fullName>
    </submittedName>
</protein>
<evidence type="ECO:0000313" key="2">
    <source>
        <dbReference type="Proteomes" id="UP000673394"/>
    </source>
</evidence>
<dbReference type="InterPro" id="IPR038300">
    <property type="entry name" value="SASP_sf_alpha/beta"/>
</dbReference>
<keyword evidence="2" id="KW-1185">Reference proteome</keyword>
<sequence>MARRSRRKHLVPGADAQMSAFKAEVMRREGYVVNPSRPDDVKFEVAKSLGIPLEHGYNGQLSTESAGQIGGQIGGAMVKELVRMAQEKLARQNNEH</sequence>
<organism evidence="1 2">
    <name type="scientific">Paenibacillus lignilyticus</name>
    <dbReference type="NCBI Taxonomy" id="1172615"/>
    <lineage>
        <taxon>Bacteria</taxon>
        <taxon>Bacillati</taxon>
        <taxon>Bacillota</taxon>
        <taxon>Bacilli</taxon>
        <taxon>Bacillales</taxon>
        <taxon>Paenibacillaceae</taxon>
        <taxon>Paenibacillus</taxon>
    </lineage>
</organism>
<dbReference type="Pfam" id="PF00269">
    <property type="entry name" value="SASP"/>
    <property type="match status" value="1"/>
</dbReference>
<name>A0ABS5CKI7_9BACL</name>
<dbReference type="Gene3D" id="6.10.10.80">
    <property type="entry name" value="Small, acid-soluble spore protein, alpha/beta type-like"/>
    <property type="match status" value="1"/>
</dbReference>
<accession>A0ABS5CKI7</accession>
<proteinExistence type="predicted"/>
<dbReference type="RefSeq" id="WP_210663492.1">
    <property type="nucleotide sequence ID" value="NZ_JAGKSP010000017.1"/>
</dbReference>
<comment type="caution">
    <text evidence="1">The sequence shown here is derived from an EMBL/GenBank/DDBJ whole genome shotgun (WGS) entry which is preliminary data.</text>
</comment>
<reference evidence="1 2" key="1">
    <citation type="submission" date="2021-04" db="EMBL/GenBank/DDBJ databases">
        <title>Paenibacillus sp. DLE-14 whole genome sequence.</title>
        <authorList>
            <person name="Ham Y.J."/>
        </authorList>
    </citation>
    <scope>NUCLEOTIDE SEQUENCE [LARGE SCALE GENOMIC DNA]</scope>
    <source>
        <strain evidence="1 2">DLE-14</strain>
    </source>
</reference>
<evidence type="ECO:0000313" key="1">
    <source>
        <dbReference type="EMBL" id="MBP3966381.1"/>
    </source>
</evidence>
<dbReference type="Proteomes" id="UP000673394">
    <property type="component" value="Unassembled WGS sequence"/>
</dbReference>